<proteinExistence type="inferred from homology"/>
<feature type="binding site" evidence="9">
    <location>
        <position position="498"/>
    </location>
    <ligand>
        <name>Zn(2+)</name>
        <dbReference type="ChEBI" id="CHEBI:29105"/>
    </ligand>
</feature>
<dbReference type="GO" id="GO:0004813">
    <property type="term" value="F:alanine-tRNA ligase activity"/>
    <property type="evidence" value="ECO:0007669"/>
    <property type="project" value="UniProtKB-UniRule"/>
</dbReference>
<dbReference type="EC" id="6.1.1.7" evidence="9"/>
<evidence type="ECO:0000256" key="7">
    <source>
        <dbReference type="ARBA" id="ARBA00022917"/>
    </source>
</evidence>
<dbReference type="GO" id="GO:0005829">
    <property type="term" value="C:cytosol"/>
    <property type="evidence" value="ECO:0007669"/>
    <property type="project" value="TreeGrafter"/>
</dbReference>
<dbReference type="Pfam" id="PF01411">
    <property type="entry name" value="tRNA-synt_2c"/>
    <property type="match status" value="1"/>
</dbReference>
<reference evidence="12" key="1">
    <citation type="submission" date="2017-09" db="EMBL/GenBank/DDBJ databases">
        <title>Depth-based differentiation of microbial function through sediment-hosted aquifers and enrichment of novel symbionts in the deep terrestrial subsurface.</title>
        <authorList>
            <person name="Probst A.J."/>
            <person name="Ladd B."/>
            <person name="Jarett J.K."/>
            <person name="Geller-Mcgrath D.E."/>
            <person name="Sieber C.M.K."/>
            <person name="Emerson J.B."/>
            <person name="Anantharaman K."/>
            <person name="Thomas B.C."/>
            <person name="Malmstrom R."/>
            <person name="Stieglmeier M."/>
            <person name="Klingl A."/>
            <person name="Woyke T."/>
            <person name="Ryan C.M."/>
            <person name="Banfield J.F."/>
        </authorList>
    </citation>
    <scope>NUCLEOTIDE SEQUENCE [LARGE SCALE GENOMIC DNA]</scope>
</reference>
<dbReference type="Gene3D" id="3.30.54.20">
    <property type="match status" value="1"/>
</dbReference>
<accession>A0A2M7TAI9</accession>
<dbReference type="HAMAP" id="MF_00036_B">
    <property type="entry name" value="Ala_tRNA_synth_B"/>
    <property type="match status" value="1"/>
</dbReference>
<dbReference type="GO" id="GO:0000049">
    <property type="term" value="F:tRNA binding"/>
    <property type="evidence" value="ECO:0007669"/>
    <property type="project" value="UniProtKB-KW"/>
</dbReference>
<dbReference type="NCBIfam" id="NF002436">
    <property type="entry name" value="PRK01584.1"/>
    <property type="match status" value="1"/>
</dbReference>
<dbReference type="InterPro" id="IPR050058">
    <property type="entry name" value="Ala-tRNA_ligase"/>
</dbReference>
<feature type="binding site" evidence="9">
    <location>
        <position position="615"/>
    </location>
    <ligand>
        <name>Zn(2+)</name>
        <dbReference type="ChEBI" id="CHEBI:29105"/>
    </ligand>
</feature>
<evidence type="ECO:0000256" key="4">
    <source>
        <dbReference type="ARBA" id="ARBA00022741"/>
    </source>
</evidence>
<keyword evidence="5 9" id="KW-0067">ATP-binding</keyword>
<dbReference type="InterPro" id="IPR045864">
    <property type="entry name" value="aa-tRNA-synth_II/BPL/LPL"/>
</dbReference>
<keyword evidence="8 9" id="KW-0030">Aminoacyl-tRNA synthetase</keyword>
<gene>
    <name evidence="9" type="primary">alaS</name>
    <name evidence="11" type="ORF">COY34_03685</name>
</gene>
<comment type="similarity">
    <text evidence="1 9">Belongs to the class-II aminoacyl-tRNA synthetase family.</text>
</comment>
<dbReference type="PROSITE" id="PS50860">
    <property type="entry name" value="AA_TRNA_LIGASE_II_ALA"/>
    <property type="match status" value="1"/>
</dbReference>
<dbReference type="PANTHER" id="PTHR11777:SF9">
    <property type="entry name" value="ALANINE--TRNA LIGASE, CYTOPLASMIC"/>
    <property type="match status" value="1"/>
</dbReference>
<keyword evidence="3 9" id="KW-0436">Ligase</keyword>
<dbReference type="Proteomes" id="UP000230970">
    <property type="component" value="Unassembled WGS sequence"/>
</dbReference>
<evidence type="ECO:0000256" key="2">
    <source>
        <dbReference type="ARBA" id="ARBA00022555"/>
    </source>
</evidence>
<dbReference type="EMBL" id="PFNJ01000090">
    <property type="protein sequence ID" value="PIZ41972.1"/>
    <property type="molecule type" value="Genomic_DNA"/>
</dbReference>
<dbReference type="GO" id="GO:0005524">
    <property type="term" value="F:ATP binding"/>
    <property type="evidence" value="ECO:0007669"/>
    <property type="project" value="UniProtKB-UniRule"/>
</dbReference>
<keyword evidence="9" id="KW-0963">Cytoplasm</keyword>
<evidence type="ECO:0000259" key="10">
    <source>
        <dbReference type="PROSITE" id="PS50860"/>
    </source>
</evidence>
<dbReference type="Gene3D" id="3.30.980.10">
    <property type="entry name" value="Threonyl-trna Synthetase, Chain A, domain 2"/>
    <property type="match status" value="1"/>
</dbReference>
<keyword evidence="7 9" id="KW-0648">Protein biosynthesis</keyword>
<dbReference type="PRINTS" id="PR00980">
    <property type="entry name" value="TRNASYNTHALA"/>
</dbReference>
<evidence type="ECO:0000256" key="6">
    <source>
        <dbReference type="ARBA" id="ARBA00022884"/>
    </source>
</evidence>
<evidence type="ECO:0000256" key="1">
    <source>
        <dbReference type="ARBA" id="ARBA00008226"/>
    </source>
</evidence>
<evidence type="ECO:0000313" key="12">
    <source>
        <dbReference type="Proteomes" id="UP000230970"/>
    </source>
</evidence>
<dbReference type="Pfam" id="PF07973">
    <property type="entry name" value="tRNA_SAD"/>
    <property type="match status" value="1"/>
</dbReference>
<feature type="binding site" evidence="9">
    <location>
        <position position="611"/>
    </location>
    <ligand>
        <name>Zn(2+)</name>
        <dbReference type="ChEBI" id="CHEBI:29105"/>
    </ligand>
</feature>
<organism evidence="11 12">
    <name type="scientific">candidate division WWE3 bacterium CG_4_10_14_0_2_um_filter_42_8</name>
    <dbReference type="NCBI Taxonomy" id="1975074"/>
    <lineage>
        <taxon>Bacteria</taxon>
        <taxon>Katanobacteria</taxon>
    </lineage>
</organism>
<dbReference type="SUPFAM" id="SSF101353">
    <property type="entry name" value="Putative anticodon-binding domain of alanyl-tRNA synthetase (AlaRS)"/>
    <property type="match status" value="1"/>
</dbReference>
<dbReference type="SMART" id="SM00863">
    <property type="entry name" value="tRNA_SAD"/>
    <property type="match status" value="1"/>
</dbReference>
<evidence type="ECO:0000256" key="9">
    <source>
        <dbReference type="HAMAP-Rule" id="MF_00036"/>
    </source>
</evidence>
<keyword evidence="9" id="KW-0479">Metal-binding</keyword>
<dbReference type="InterPro" id="IPR018162">
    <property type="entry name" value="Ala-tRNA-ligase_IIc_anticod-bd"/>
</dbReference>
<dbReference type="InterPro" id="IPR018164">
    <property type="entry name" value="Ala-tRNA-synth_IIc_N"/>
</dbReference>
<evidence type="ECO:0000256" key="8">
    <source>
        <dbReference type="ARBA" id="ARBA00023146"/>
    </source>
</evidence>
<evidence type="ECO:0000256" key="3">
    <source>
        <dbReference type="ARBA" id="ARBA00022598"/>
    </source>
</evidence>
<dbReference type="InterPro" id="IPR018165">
    <property type="entry name" value="Ala-tRNA-synth_IIc_core"/>
</dbReference>
<protein>
    <recommendedName>
        <fullName evidence="9">Alanine--tRNA ligase</fullName>
        <ecNumber evidence="9">6.1.1.7</ecNumber>
    </recommendedName>
    <alternativeName>
        <fullName evidence="9">Alanyl-tRNA synthetase</fullName>
        <shortName evidence="9">AlaRS</shortName>
    </alternativeName>
</protein>
<keyword evidence="4 9" id="KW-0547">Nucleotide-binding</keyword>
<dbReference type="GO" id="GO:0008270">
    <property type="term" value="F:zinc ion binding"/>
    <property type="evidence" value="ECO:0007669"/>
    <property type="project" value="UniProtKB-UniRule"/>
</dbReference>
<sequence length="645" mass="72849">MKASELRQKYLAFFKNKGHAIMPSASLVPENDPTTLFTGSGMQPMLPYLLGQKHPLGTRIADSQKCFRSQDIEEVGDNRHTTYFEMLGNWSLGDYYKEEQLAWFFEFLTRELGLDPQRLYVSVFAGNEKFSIPRDDESVGIWQKLFGEQGIEAKAVNESDTNSMQSGRIFYYDESKNWWSRCGVPQSMPLGEPGGPDSEVFYDSGSELQLHEHSSYQNQPCHPNCNCGRFLEIGNSVFMAYQKTPSGFAPLPKKNVDFGGGLERILASVNGNPDIFTIDLFRPLICHLEEISGKKYQGNEEDKKPFRVIADHVRAAVMLAADGVFPSNKDQGYFSRRLLRRSIRYAKTLGIEKNFLSDLVPVVADMYQNDYANVKQNEKNIVQAFHDEEEKFRKTLGRGLKIALAEQVKIDVQVKVKVAQANEDLRKKFSGKVAFDLYQTYGFPIEMTIEIAKEKGMEVDLAGFEKAKREHQELSRRGAQQKFAGGLLDHSEKTTRLHTATHLLHEALRRVLGPQVKQAGSNITPERLRFDFTHQDKLSEEELQKIAKLVNEIVQKNLLVVQETMSLDKAKKQGALALFGQKYGEKVKVYKIVDPSLPAGGSGQAYSIEVCGGPHVVKTGELGKFRILKQENIGKGIRRIRAVLE</sequence>
<dbReference type="InterPro" id="IPR012947">
    <property type="entry name" value="tRNA_SAD"/>
</dbReference>
<comment type="subcellular location">
    <subcellularLocation>
        <location evidence="9">Cytoplasm</location>
    </subcellularLocation>
</comment>
<dbReference type="InterPro" id="IPR002318">
    <property type="entry name" value="Ala-tRNA-lgiase_IIc"/>
</dbReference>
<keyword evidence="2 9" id="KW-0820">tRNA-binding</keyword>
<comment type="domain">
    <text evidence="9">Consists of three domains; the N-terminal catalytic domain, the editing domain and the C-terminal C-Ala domain. The editing domain removes incorrectly charged amino acids, while the C-Ala domain, along with tRNA(Ala), serves as a bridge to cooperatively bring together the editing and aminoacylation centers thus stimulating deacylation of misacylated tRNAs.</text>
</comment>
<comment type="cofactor">
    <cofactor evidence="9">
        <name>Zn(2+)</name>
        <dbReference type="ChEBI" id="CHEBI:29105"/>
    </cofactor>
    <text evidence="9">Binds 1 zinc ion per subunit.</text>
</comment>
<name>A0A2M7TAI9_UNCKA</name>
<dbReference type="InterPro" id="IPR018163">
    <property type="entry name" value="Thr/Ala-tRNA-synth_IIc_edit"/>
</dbReference>
<keyword evidence="9" id="KW-0862">Zinc</keyword>
<dbReference type="GO" id="GO:0006419">
    <property type="term" value="P:alanyl-tRNA aminoacylation"/>
    <property type="evidence" value="ECO:0007669"/>
    <property type="project" value="UniProtKB-UniRule"/>
</dbReference>
<dbReference type="InterPro" id="IPR023033">
    <property type="entry name" value="Ala_tRNA_ligase_euk/bac"/>
</dbReference>
<comment type="catalytic activity">
    <reaction evidence="9">
        <text>tRNA(Ala) + L-alanine + ATP = L-alanyl-tRNA(Ala) + AMP + diphosphate</text>
        <dbReference type="Rhea" id="RHEA:12540"/>
        <dbReference type="Rhea" id="RHEA-COMP:9657"/>
        <dbReference type="Rhea" id="RHEA-COMP:9923"/>
        <dbReference type="ChEBI" id="CHEBI:30616"/>
        <dbReference type="ChEBI" id="CHEBI:33019"/>
        <dbReference type="ChEBI" id="CHEBI:57972"/>
        <dbReference type="ChEBI" id="CHEBI:78442"/>
        <dbReference type="ChEBI" id="CHEBI:78497"/>
        <dbReference type="ChEBI" id="CHEBI:456215"/>
        <dbReference type="EC" id="6.1.1.7"/>
    </reaction>
</comment>
<keyword evidence="6 9" id="KW-0694">RNA-binding</keyword>
<dbReference type="CDD" id="cd00673">
    <property type="entry name" value="AlaRS_core"/>
    <property type="match status" value="1"/>
</dbReference>
<comment type="caution">
    <text evidence="11">The sequence shown here is derived from an EMBL/GenBank/DDBJ whole genome shotgun (WGS) entry which is preliminary data.</text>
</comment>
<feature type="domain" description="Alanyl-transfer RNA synthetases family profile" evidence="10">
    <location>
        <begin position="1"/>
        <end position="645"/>
    </location>
</feature>
<dbReference type="SUPFAM" id="SSF55186">
    <property type="entry name" value="ThrRS/AlaRS common domain"/>
    <property type="match status" value="1"/>
</dbReference>
<comment type="function">
    <text evidence="9">Catalyzes the attachment of alanine to tRNA(Ala) in a two-step reaction: alanine is first activated by ATP to form Ala-AMP and then transferred to the acceptor end of tRNA(Ala). Also edits incorrectly charged Ser-tRNA(Ala) and Gly-tRNA(Ala) via its editing domain.</text>
</comment>
<dbReference type="PANTHER" id="PTHR11777">
    <property type="entry name" value="ALANYL-TRNA SYNTHETASE"/>
    <property type="match status" value="1"/>
</dbReference>
<feature type="binding site" evidence="9">
    <location>
        <position position="502"/>
    </location>
    <ligand>
        <name>Zn(2+)</name>
        <dbReference type="ChEBI" id="CHEBI:29105"/>
    </ligand>
</feature>
<dbReference type="Gene3D" id="3.30.930.10">
    <property type="entry name" value="Bira Bifunctional Protein, Domain 2"/>
    <property type="match status" value="1"/>
</dbReference>
<dbReference type="GO" id="GO:0002161">
    <property type="term" value="F:aminoacyl-tRNA deacylase activity"/>
    <property type="evidence" value="ECO:0007669"/>
    <property type="project" value="TreeGrafter"/>
</dbReference>
<dbReference type="FunFam" id="3.30.980.10:FF:000004">
    <property type="entry name" value="Alanine--tRNA ligase, cytoplasmic"/>
    <property type="match status" value="1"/>
</dbReference>
<evidence type="ECO:0000256" key="5">
    <source>
        <dbReference type="ARBA" id="ARBA00022840"/>
    </source>
</evidence>
<dbReference type="SUPFAM" id="SSF55681">
    <property type="entry name" value="Class II aaRS and biotin synthetases"/>
    <property type="match status" value="1"/>
</dbReference>
<dbReference type="AlphaFoldDB" id="A0A2M7TAI9"/>
<evidence type="ECO:0000313" key="11">
    <source>
        <dbReference type="EMBL" id="PIZ41972.1"/>
    </source>
</evidence>